<dbReference type="NCBIfam" id="NF040656">
    <property type="entry name" value="GHMP_GYDIA"/>
    <property type="match status" value="1"/>
</dbReference>
<dbReference type="Proteomes" id="UP001356308">
    <property type="component" value="Unassembled WGS sequence"/>
</dbReference>
<evidence type="ECO:0000313" key="2">
    <source>
        <dbReference type="Proteomes" id="UP001356308"/>
    </source>
</evidence>
<proteinExistence type="predicted"/>
<sequence>MEEFYSNGKLLLTGEYAILDGAKGLAVPSRYGQFLTVKQSNTGEINWRSLGDTNTPWFTADLALPNLEILDTSDTSLANRLVQIFEAISNLNTSFINDYQGSYIDTKLTFPRHWGLGSSSTLINNMANWAQVNPYDLLSASFGGSGYDIACAQNNSPITYSNKKDSPIIEKVDFNPSFKNQIFFVHLNKKQNSRDAINSYRKLTMNKEVLIREINQLTLQMTQCHSLSEFEGIMATHENLISKTLDIPTVKQQLFNDFPGSIKSLGAWGGDFIMATGTLEEMRYFSQKGFTTILSYTQMIL</sequence>
<dbReference type="GO" id="GO:0016301">
    <property type="term" value="F:kinase activity"/>
    <property type="evidence" value="ECO:0007669"/>
    <property type="project" value="UniProtKB-KW"/>
</dbReference>
<name>A0ABU7IVK8_9FLAO</name>
<dbReference type="RefSeq" id="WP_272651257.1">
    <property type="nucleotide sequence ID" value="NZ_JAZDDG010000004.1"/>
</dbReference>
<reference evidence="1 2" key="1">
    <citation type="submission" date="2024-01" db="EMBL/GenBank/DDBJ databases">
        <title>Maribacter spp. originated from different algae showed divergent polysaccharides utilization ability.</title>
        <authorList>
            <person name="Wang H."/>
            <person name="Wu Y."/>
        </authorList>
    </citation>
    <scope>NUCLEOTIDE SEQUENCE [LARGE SCALE GENOMIC DNA]</scope>
    <source>
        <strain evidence="1 2">PR1</strain>
    </source>
</reference>
<comment type="caution">
    <text evidence="1">The sequence shown here is derived from an EMBL/GenBank/DDBJ whole genome shotgun (WGS) entry which is preliminary data.</text>
</comment>
<organism evidence="1 2">
    <name type="scientific">Maribacter cobaltidurans</name>
    <dbReference type="NCBI Taxonomy" id="1178778"/>
    <lineage>
        <taxon>Bacteria</taxon>
        <taxon>Pseudomonadati</taxon>
        <taxon>Bacteroidota</taxon>
        <taxon>Flavobacteriia</taxon>
        <taxon>Flavobacteriales</taxon>
        <taxon>Flavobacteriaceae</taxon>
        <taxon>Maribacter</taxon>
    </lineage>
</organism>
<dbReference type="SUPFAM" id="SSF54211">
    <property type="entry name" value="Ribosomal protein S5 domain 2-like"/>
    <property type="match status" value="1"/>
</dbReference>
<protein>
    <submittedName>
        <fullName evidence="1">GYDIA family GHMP kinase</fullName>
    </submittedName>
</protein>
<keyword evidence="1" id="KW-0418">Kinase</keyword>
<dbReference type="EMBL" id="JAZDDG010000004">
    <property type="protein sequence ID" value="MEE1976561.1"/>
    <property type="molecule type" value="Genomic_DNA"/>
</dbReference>
<accession>A0ABU7IVK8</accession>
<dbReference type="Gene3D" id="3.30.230.10">
    <property type="match status" value="1"/>
</dbReference>
<dbReference type="InterPro" id="IPR020568">
    <property type="entry name" value="Ribosomal_Su5_D2-typ_SF"/>
</dbReference>
<evidence type="ECO:0000313" key="1">
    <source>
        <dbReference type="EMBL" id="MEE1976561.1"/>
    </source>
</evidence>
<keyword evidence="2" id="KW-1185">Reference proteome</keyword>
<gene>
    <name evidence="1" type="ORF">V1I91_10805</name>
</gene>
<dbReference type="InterPro" id="IPR047765">
    <property type="entry name" value="GHMP_GYDIA-like"/>
</dbReference>
<dbReference type="InterPro" id="IPR014721">
    <property type="entry name" value="Ribsml_uS5_D2-typ_fold_subgr"/>
</dbReference>
<keyword evidence="1" id="KW-0808">Transferase</keyword>